<gene>
    <name evidence="3" type="primary">LOC111364314</name>
</gene>
<dbReference type="PANTHER" id="PTHR47331">
    <property type="entry name" value="PHD-TYPE DOMAIN-CONTAINING PROTEIN"/>
    <property type="match status" value="1"/>
</dbReference>
<protein>
    <submittedName>
        <fullName evidence="3">Uncharacterized protein LOC111364314</fullName>
    </submittedName>
</protein>
<dbReference type="InterPro" id="IPR041588">
    <property type="entry name" value="Integrase_H2C2"/>
</dbReference>
<reference evidence="3" key="1">
    <citation type="submission" date="2025-08" db="UniProtKB">
        <authorList>
            <consortium name="RefSeq"/>
        </authorList>
    </citation>
    <scope>IDENTIFICATION</scope>
    <source>
        <strain evidence="3">Ishihara</strain>
        <tissue evidence="3">Whole body</tissue>
    </source>
</reference>
<dbReference type="GeneID" id="111364314"/>
<dbReference type="Pfam" id="PF17921">
    <property type="entry name" value="Integrase_H2C2"/>
    <property type="match status" value="1"/>
</dbReference>
<feature type="non-terminal residue" evidence="3">
    <location>
        <position position="364"/>
    </location>
</feature>
<feature type="domain" description="Integrase zinc-binding" evidence="1">
    <location>
        <begin position="267"/>
        <end position="321"/>
    </location>
</feature>
<evidence type="ECO:0000259" key="1">
    <source>
        <dbReference type="Pfam" id="PF17921"/>
    </source>
</evidence>
<dbReference type="Proteomes" id="UP000301870">
    <property type="component" value="Unplaced"/>
</dbReference>
<dbReference type="RefSeq" id="XP_022836930.1">
    <property type="nucleotide sequence ID" value="XM_022981162.1"/>
</dbReference>
<keyword evidence="2" id="KW-1185">Reference proteome</keyword>
<proteinExistence type="predicted"/>
<evidence type="ECO:0000313" key="2">
    <source>
        <dbReference type="Proteomes" id="UP000301870"/>
    </source>
</evidence>
<dbReference type="AlphaFoldDB" id="A0A9J7J400"/>
<sequence>MELCGALLLARLLEKVQNTLSTKELNFTCWSDSKVALAWLQGDTNRWEKYVANRVAQINKIIPANCWHHVKSEENPADCATRGLTPAQLLHFKLWWNGPDWLSASNIHQEKLMTYTTETELKKANCCAITYNSCQVIDTLLNRNSNYKRVIRVLGWILRLSNIGKQRRSLNSKNKLDERANNEVFKCLSPEDIMRATELIIKNTQNGYYGNEIDCLKKNRSISTKSSLLKLSPFLDNSGILRVRGRLGYSTLSPDAKHPIILPATGRLTELIIRDSHRDTLHGGARLTLAHLRQKFWVIGGSRTVKRELRQCLRCHRFKPNRNIQLMADLPKERVTPSRPFTNKGVDYTGQVDVKINKGRGIKT</sequence>
<organism evidence="2 3">
    <name type="scientific">Spodoptera litura</name>
    <name type="common">Asian cotton leafworm</name>
    <dbReference type="NCBI Taxonomy" id="69820"/>
    <lineage>
        <taxon>Eukaryota</taxon>
        <taxon>Metazoa</taxon>
        <taxon>Ecdysozoa</taxon>
        <taxon>Arthropoda</taxon>
        <taxon>Hexapoda</taxon>
        <taxon>Insecta</taxon>
        <taxon>Pterygota</taxon>
        <taxon>Neoptera</taxon>
        <taxon>Endopterygota</taxon>
        <taxon>Lepidoptera</taxon>
        <taxon>Glossata</taxon>
        <taxon>Ditrysia</taxon>
        <taxon>Noctuoidea</taxon>
        <taxon>Noctuidae</taxon>
        <taxon>Amphipyrinae</taxon>
        <taxon>Spodoptera</taxon>
    </lineage>
</organism>
<dbReference type="Gene3D" id="1.10.340.70">
    <property type="match status" value="1"/>
</dbReference>
<evidence type="ECO:0000313" key="3">
    <source>
        <dbReference type="RefSeq" id="XP_022836930.1"/>
    </source>
</evidence>
<dbReference type="OrthoDB" id="5986643at2759"/>
<dbReference type="KEGG" id="sliu:111364314"/>
<accession>A0A9J7J400</accession>
<dbReference type="PANTHER" id="PTHR47331:SF5">
    <property type="entry name" value="RIBONUCLEASE H"/>
    <property type="match status" value="1"/>
</dbReference>
<name>A0A9J7J400_SPOLT</name>